<dbReference type="EMBL" id="JAFMPY010000012">
    <property type="protein sequence ID" value="MBO0904471.1"/>
    <property type="molecule type" value="Genomic_DNA"/>
</dbReference>
<evidence type="ECO:0000256" key="1">
    <source>
        <dbReference type="SAM" id="Phobius"/>
    </source>
</evidence>
<dbReference type="RefSeq" id="WP_207351113.1">
    <property type="nucleotide sequence ID" value="NZ_JAFMPY010000012.1"/>
</dbReference>
<evidence type="ECO:0000313" key="2">
    <source>
        <dbReference type="EMBL" id="MBO0904471.1"/>
    </source>
</evidence>
<comment type="caution">
    <text evidence="2">The sequence shown here is derived from an EMBL/GenBank/DDBJ whole genome shotgun (WGS) entry which is preliminary data.</text>
</comment>
<keyword evidence="1" id="KW-0812">Transmembrane</keyword>
<proteinExistence type="predicted"/>
<keyword evidence="1" id="KW-1133">Transmembrane helix</keyword>
<sequence length="86" mass="9415">MSGNLHDDDERQREANAILERVRQETDPQIGAHSLAILTRAGDHFLARDVDPADRIEVLGTRIGRLAGIVGFLVFALLLASQLLKG</sequence>
<gene>
    <name evidence="2" type="ORF">J1C47_12545</name>
</gene>
<dbReference type="Proteomes" id="UP000664288">
    <property type="component" value="Unassembled WGS sequence"/>
</dbReference>
<evidence type="ECO:0000313" key="3">
    <source>
        <dbReference type="Proteomes" id="UP000664288"/>
    </source>
</evidence>
<reference evidence="2 3" key="1">
    <citation type="submission" date="2021-03" db="EMBL/GenBank/DDBJ databases">
        <title>Whole genome sequence of Jiella sp. MQZ13P-4.</title>
        <authorList>
            <person name="Tuo L."/>
        </authorList>
    </citation>
    <scope>NUCLEOTIDE SEQUENCE [LARGE SCALE GENOMIC DNA]</scope>
    <source>
        <strain evidence="2 3">MQZ13P-4</strain>
    </source>
</reference>
<organism evidence="2 3">
    <name type="scientific">Jiella sonneratiae</name>
    <dbReference type="NCBI Taxonomy" id="2816856"/>
    <lineage>
        <taxon>Bacteria</taxon>
        <taxon>Pseudomonadati</taxon>
        <taxon>Pseudomonadota</taxon>
        <taxon>Alphaproteobacteria</taxon>
        <taxon>Hyphomicrobiales</taxon>
        <taxon>Aurantimonadaceae</taxon>
        <taxon>Jiella</taxon>
    </lineage>
</organism>
<name>A0ABS3J474_9HYPH</name>
<accession>A0ABS3J474</accession>
<feature type="transmembrane region" description="Helical" evidence="1">
    <location>
        <begin position="63"/>
        <end position="84"/>
    </location>
</feature>
<keyword evidence="1" id="KW-0472">Membrane</keyword>
<protein>
    <submittedName>
        <fullName evidence="2">Uncharacterized protein</fullName>
    </submittedName>
</protein>
<keyword evidence="3" id="KW-1185">Reference proteome</keyword>